<feature type="signal peptide" evidence="1">
    <location>
        <begin position="1"/>
        <end position="16"/>
    </location>
</feature>
<name>A0A0D2WVJ7_CAPO3</name>
<sequence>MVMMTTMMMMGRRVVAALPALASSAPSMSAATATATAGPATVLAATAPIYHQQPSRGVRRRNAARMYRGIVILSDGSTVEERFSTPGRVVVLTDDRLNSPPFVTTKSRTQDEQIAQFYENKLGVGSAAAILANRSMSSKNAAADAAAAAAAAGVDVAAAAATPAARK</sequence>
<dbReference type="RefSeq" id="XP_004345342.2">
    <property type="nucleotide sequence ID" value="XM_004345292.2"/>
</dbReference>
<keyword evidence="1" id="KW-0732">Signal</keyword>
<proteinExistence type="predicted"/>
<evidence type="ECO:0000313" key="3">
    <source>
        <dbReference type="Proteomes" id="UP000008743"/>
    </source>
</evidence>
<protein>
    <submittedName>
        <fullName evidence="2">Uncharacterized protein</fullName>
    </submittedName>
</protein>
<dbReference type="AlphaFoldDB" id="A0A0D2WVJ7"/>
<dbReference type="Proteomes" id="UP000008743">
    <property type="component" value="Unassembled WGS sequence"/>
</dbReference>
<gene>
    <name evidence="2" type="ORF">CAOG_006593</name>
</gene>
<feature type="chain" id="PRO_5002254696" evidence="1">
    <location>
        <begin position="17"/>
        <end position="167"/>
    </location>
</feature>
<evidence type="ECO:0000256" key="1">
    <source>
        <dbReference type="SAM" id="SignalP"/>
    </source>
</evidence>
<dbReference type="EMBL" id="KE346370">
    <property type="protein sequence ID" value="KJE96238.1"/>
    <property type="molecule type" value="Genomic_DNA"/>
</dbReference>
<accession>A0A0D2WVJ7</accession>
<evidence type="ECO:0000313" key="2">
    <source>
        <dbReference type="EMBL" id="KJE96238.1"/>
    </source>
</evidence>
<organism evidence="2 3">
    <name type="scientific">Capsaspora owczarzaki (strain ATCC 30864)</name>
    <dbReference type="NCBI Taxonomy" id="595528"/>
    <lineage>
        <taxon>Eukaryota</taxon>
        <taxon>Filasterea</taxon>
        <taxon>Capsaspora</taxon>
    </lineage>
</organism>
<dbReference type="InParanoid" id="A0A0D2WVJ7"/>
<keyword evidence="3" id="KW-1185">Reference proteome</keyword>
<reference evidence="3" key="1">
    <citation type="submission" date="2011-02" db="EMBL/GenBank/DDBJ databases">
        <title>The Genome Sequence of Capsaspora owczarzaki ATCC 30864.</title>
        <authorList>
            <person name="Russ C."/>
            <person name="Cuomo C."/>
            <person name="Burger G."/>
            <person name="Gray M.W."/>
            <person name="Holland P.W.H."/>
            <person name="King N."/>
            <person name="Lang F.B.F."/>
            <person name="Roger A.J."/>
            <person name="Ruiz-Trillo I."/>
            <person name="Young S.K."/>
            <person name="Zeng Q."/>
            <person name="Gargeya S."/>
            <person name="Alvarado L."/>
            <person name="Berlin A."/>
            <person name="Chapman S.B."/>
            <person name="Chen Z."/>
            <person name="Freedman E."/>
            <person name="Gellesch M."/>
            <person name="Goldberg J."/>
            <person name="Griggs A."/>
            <person name="Gujja S."/>
            <person name="Heilman E."/>
            <person name="Heiman D."/>
            <person name="Howarth C."/>
            <person name="Mehta T."/>
            <person name="Neiman D."/>
            <person name="Pearson M."/>
            <person name="Roberts A."/>
            <person name="Saif S."/>
            <person name="Shea T."/>
            <person name="Shenoy N."/>
            <person name="Sisk P."/>
            <person name="Stolte C."/>
            <person name="Sykes S."/>
            <person name="White J."/>
            <person name="Yandava C."/>
            <person name="Haas B."/>
            <person name="Nusbaum C."/>
            <person name="Birren B."/>
        </authorList>
    </citation>
    <scope>NUCLEOTIDE SEQUENCE</scope>
    <source>
        <strain evidence="3">ATCC 30864</strain>
    </source>
</reference>